<evidence type="ECO:0000313" key="4">
    <source>
        <dbReference type="Proteomes" id="UP000254879"/>
    </source>
</evidence>
<dbReference type="InterPro" id="IPR038507">
    <property type="entry name" value="YcnI-like_sf"/>
</dbReference>
<name>A0A378MIA1_LISGR</name>
<gene>
    <name evidence="3" type="ORF">NCTC10815_02915</name>
</gene>
<dbReference type="Gene3D" id="2.60.40.2230">
    <property type="entry name" value="Uncharacterised protein YcnI-like PF07987, DUF1775"/>
    <property type="match status" value="1"/>
</dbReference>
<dbReference type="OrthoDB" id="69896at2"/>
<proteinExistence type="predicted"/>
<organism evidence="3 4">
    <name type="scientific">Listeria grayi</name>
    <name type="common">Listeria murrayi</name>
    <dbReference type="NCBI Taxonomy" id="1641"/>
    <lineage>
        <taxon>Bacteria</taxon>
        <taxon>Bacillati</taxon>
        <taxon>Bacillota</taxon>
        <taxon>Bacilli</taxon>
        <taxon>Bacillales</taxon>
        <taxon>Listeriaceae</taxon>
        <taxon>Listeria</taxon>
    </lineage>
</organism>
<feature type="domain" description="YncI copper-binding" evidence="2">
    <location>
        <begin position="78"/>
        <end position="137"/>
    </location>
</feature>
<sequence length="206" mass="22112">MKKHVLGFILMVGLIIGLPIVASAHVTVLPATSATGAYETYTVKVPVEKDSNTTKVVVKLPAGVSFSSYEPVAGWKTTFSKQAKTITWQAQNGGIKAGQFMRFTFSAKNPDKETSIPWNAYQYYQDGSIVEWTGGADADTPHAITKIVKDVDNGTAADSHGKTLTQKKATETAAPADNNSWLIWITLAASVIAIVISIIAIVSKRK</sequence>
<feature type="transmembrane region" description="Helical" evidence="1">
    <location>
        <begin position="181"/>
        <end position="202"/>
    </location>
</feature>
<keyword evidence="1" id="KW-0472">Membrane</keyword>
<evidence type="ECO:0000259" key="2">
    <source>
        <dbReference type="Pfam" id="PF07987"/>
    </source>
</evidence>
<dbReference type="InterPro" id="IPR012533">
    <property type="entry name" value="YcnI-copper_dom"/>
</dbReference>
<accession>A0A378MIA1</accession>
<dbReference type="RefSeq" id="WP_003758198.1">
    <property type="nucleotide sequence ID" value="NZ_CABKNG010000002.1"/>
</dbReference>
<keyword evidence="1" id="KW-1133">Transmembrane helix</keyword>
<reference evidence="3 4" key="1">
    <citation type="submission" date="2018-06" db="EMBL/GenBank/DDBJ databases">
        <authorList>
            <consortium name="Pathogen Informatics"/>
            <person name="Doyle S."/>
        </authorList>
    </citation>
    <scope>NUCLEOTIDE SEQUENCE [LARGE SCALE GENOMIC DNA]</scope>
    <source>
        <strain evidence="4">NCTC 10815</strain>
    </source>
</reference>
<dbReference type="Proteomes" id="UP000254879">
    <property type="component" value="Unassembled WGS sequence"/>
</dbReference>
<dbReference type="AlphaFoldDB" id="A0A378MIA1"/>
<evidence type="ECO:0000256" key="1">
    <source>
        <dbReference type="SAM" id="Phobius"/>
    </source>
</evidence>
<dbReference type="EMBL" id="UGPG01000001">
    <property type="protein sequence ID" value="STY45534.1"/>
    <property type="molecule type" value="Genomic_DNA"/>
</dbReference>
<evidence type="ECO:0000313" key="3">
    <source>
        <dbReference type="EMBL" id="STY45534.1"/>
    </source>
</evidence>
<protein>
    <submittedName>
        <fullName evidence="3">Uncharacterized protein conserved in bacteria</fullName>
    </submittedName>
</protein>
<dbReference type="Pfam" id="PF07987">
    <property type="entry name" value="DUF1775"/>
    <property type="match status" value="1"/>
</dbReference>
<keyword evidence="1" id="KW-0812">Transmembrane</keyword>
<dbReference type="CDD" id="cd08545">
    <property type="entry name" value="YcnI_like"/>
    <property type="match status" value="1"/>
</dbReference>